<dbReference type="Gene3D" id="3.90.25.10">
    <property type="entry name" value="UDP-galactose 4-epimerase, domain 1"/>
    <property type="match status" value="1"/>
</dbReference>
<dbReference type="InterPro" id="IPR036291">
    <property type="entry name" value="NAD(P)-bd_dom_sf"/>
</dbReference>
<sequence>MITEFVCKITGKKSEFNMFNVRFATAMQWYNIDKACLLLGYEPKISLEEGVHQTVKWWKASGAENQKKKHA</sequence>
<proteinExistence type="predicted"/>
<gene>
    <name evidence="1" type="ORF">EV420DRAFT_1642973</name>
</gene>
<accession>A0AA39KF38</accession>
<dbReference type="SUPFAM" id="SSF51735">
    <property type="entry name" value="NAD(P)-binding Rossmann-fold domains"/>
    <property type="match status" value="1"/>
</dbReference>
<dbReference type="GeneID" id="85360983"/>
<dbReference type="AlphaFoldDB" id="A0AA39KF38"/>
<dbReference type="Proteomes" id="UP001175211">
    <property type="component" value="Unassembled WGS sequence"/>
</dbReference>
<keyword evidence="2" id="KW-1185">Reference proteome</keyword>
<comment type="caution">
    <text evidence="1">The sequence shown here is derived from an EMBL/GenBank/DDBJ whole genome shotgun (WGS) entry which is preliminary data.</text>
</comment>
<protein>
    <submittedName>
        <fullName evidence="1">Uncharacterized protein</fullName>
    </submittedName>
</protein>
<reference evidence="1" key="1">
    <citation type="submission" date="2023-06" db="EMBL/GenBank/DDBJ databases">
        <authorList>
            <consortium name="Lawrence Berkeley National Laboratory"/>
            <person name="Ahrendt S."/>
            <person name="Sahu N."/>
            <person name="Indic B."/>
            <person name="Wong-Bajracharya J."/>
            <person name="Merenyi Z."/>
            <person name="Ke H.-M."/>
            <person name="Monk M."/>
            <person name="Kocsube S."/>
            <person name="Drula E."/>
            <person name="Lipzen A."/>
            <person name="Balint B."/>
            <person name="Henrissat B."/>
            <person name="Andreopoulos B."/>
            <person name="Martin F.M."/>
            <person name="Harder C.B."/>
            <person name="Rigling D."/>
            <person name="Ford K.L."/>
            <person name="Foster G.D."/>
            <person name="Pangilinan J."/>
            <person name="Papanicolaou A."/>
            <person name="Barry K."/>
            <person name="LaButti K."/>
            <person name="Viragh M."/>
            <person name="Koriabine M."/>
            <person name="Yan M."/>
            <person name="Riley R."/>
            <person name="Champramary S."/>
            <person name="Plett K.L."/>
            <person name="Tsai I.J."/>
            <person name="Slot J."/>
            <person name="Sipos G."/>
            <person name="Plett J."/>
            <person name="Nagy L.G."/>
            <person name="Grigoriev I.V."/>
        </authorList>
    </citation>
    <scope>NUCLEOTIDE SEQUENCE</scope>
    <source>
        <strain evidence="1">CCBAS 213</strain>
    </source>
</reference>
<name>A0AA39KF38_ARMTA</name>
<dbReference type="EMBL" id="JAUEPS010000017">
    <property type="protein sequence ID" value="KAK0458634.1"/>
    <property type="molecule type" value="Genomic_DNA"/>
</dbReference>
<evidence type="ECO:0000313" key="2">
    <source>
        <dbReference type="Proteomes" id="UP001175211"/>
    </source>
</evidence>
<evidence type="ECO:0000313" key="1">
    <source>
        <dbReference type="EMBL" id="KAK0458634.1"/>
    </source>
</evidence>
<dbReference type="RefSeq" id="XP_060330904.1">
    <property type="nucleotide sequence ID" value="XM_060477435.1"/>
</dbReference>
<organism evidence="1 2">
    <name type="scientific">Armillaria tabescens</name>
    <name type="common">Ringless honey mushroom</name>
    <name type="synonym">Agaricus tabescens</name>
    <dbReference type="NCBI Taxonomy" id="1929756"/>
    <lineage>
        <taxon>Eukaryota</taxon>
        <taxon>Fungi</taxon>
        <taxon>Dikarya</taxon>
        <taxon>Basidiomycota</taxon>
        <taxon>Agaricomycotina</taxon>
        <taxon>Agaricomycetes</taxon>
        <taxon>Agaricomycetidae</taxon>
        <taxon>Agaricales</taxon>
        <taxon>Marasmiineae</taxon>
        <taxon>Physalacriaceae</taxon>
        <taxon>Desarmillaria</taxon>
    </lineage>
</organism>